<dbReference type="KEGG" id="cut:CUTER_01905"/>
<dbReference type="PATRIC" id="fig|1072256.5.peg.372"/>
<proteinExistence type="predicted"/>
<sequence length="62" mass="7103">MELVLPIKPVVEFNRITVTVSCYSRKNLRYIPIVINNTNTVTFLHERVSVSKVDDDITAIRA</sequence>
<keyword evidence="2" id="KW-1185">Reference proteome</keyword>
<dbReference type="EMBL" id="CP011546">
    <property type="protein sequence ID" value="AKK10396.1"/>
    <property type="molecule type" value="Genomic_DNA"/>
</dbReference>
<accession>A0A0G3HAJ8</accession>
<gene>
    <name evidence="1" type="ORF">CUTER_01905</name>
</gene>
<protein>
    <submittedName>
        <fullName evidence="1">Uncharacterized protein</fullName>
    </submittedName>
</protein>
<reference evidence="1 2" key="1">
    <citation type="journal article" date="2015" name="Genome Announc.">
        <title>Virulence Factor Genes Detected in the Complete Genome Sequence of Corynebacterium uterequi DSM 45634, Isolated from the Uterus of a Maiden Mare.</title>
        <authorList>
            <person name="Ruckert C."/>
            <person name="Kriete M."/>
            <person name="Jaenicke S."/>
            <person name="Winkler A."/>
            <person name="Tauch A."/>
        </authorList>
    </citation>
    <scope>NUCLEOTIDE SEQUENCE [LARGE SCALE GENOMIC DNA]</scope>
    <source>
        <strain evidence="1 2">DSM 45634</strain>
    </source>
</reference>
<reference evidence="2" key="2">
    <citation type="submission" date="2015-05" db="EMBL/GenBank/DDBJ databases">
        <title>Complete genome sequence of Corynebacterium uterequi DSM 45634, isolated from the uterus of a maiden mare.</title>
        <authorList>
            <person name="Ruckert C."/>
            <person name="Albersmeier A."/>
            <person name="Winkler A."/>
            <person name="Tauch A."/>
        </authorList>
    </citation>
    <scope>NUCLEOTIDE SEQUENCE [LARGE SCALE GENOMIC DNA]</scope>
    <source>
        <strain evidence="2">DSM 45634</strain>
    </source>
</reference>
<dbReference type="Proteomes" id="UP000035548">
    <property type="component" value="Chromosome"/>
</dbReference>
<evidence type="ECO:0000313" key="2">
    <source>
        <dbReference type="Proteomes" id="UP000035548"/>
    </source>
</evidence>
<organism evidence="1 2">
    <name type="scientific">Corynebacterium uterequi</name>
    <dbReference type="NCBI Taxonomy" id="1072256"/>
    <lineage>
        <taxon>Bacteria</taxon>
        <taxon>Bacillati</taxon>
        <taxon>Actinomycetota</taxon>
        <taxon>Actinomycetes</taxon>
        <taxon>Mycobacteriales</taxon>
        <taxon>Corynebacteriaceae</taxon>
        <taxon>Corynebacterium</taxon>
    </lineage>
</organism>
<dbReference type="AlphaFoldDB" id="A0A0G3HAJ8"/>
<name>A0A0G3HAJ8_9CORY</name>
<evidence type="ECO:0000313" key="1">
    <source>
        <dbReference type="EMBL" id="AKK10396.1"/>
    </source>
</evidence>